<organism evidence="2 3">
    <name type="scientific">Ricinus communis</name>
    <name type="common">Castor bean</name>
    <dbReference type="NCBI Taxonomy" id="3988"/>
    <lineage>
        <taxon>Eukaryota</taxon>
        <taxon>Viridiplantae</taxon>
        <taxon>Streptophyta</taxon>
        <taxon>Embryophyta</taxon>
        <taxon>Tracheophyta</taxon>
        <taxon>Spermatophyta</taxon>
        <taxon>Magnoliopsida</taxon>
        <taxon>eudicotyledons</taxon>
        <taxon>Gunneridae</taxon>
        <taxon>Pentapetalae</taxon>
        <taxon>rosids</taxon>
        <taxon>fabids</taxon>
        <taxon>Malpighiales</taxon>
        <taxon>Euphorbiaceae</taxon>
        <taxon>Acalyphoideae</taxon>
        <taxon>Acalypheae</taxon>
        <taxon>Ricinus</taxon>
    </lineage>
</organism>
<proteinExistence type="predicted"/>
<dbReference type="eggNOG" id="KOG1075">
    <property type="taxonomic scope" value="Eukaryota"/>
</dbReference>
<keyword evidence="3" id="KW-1185">Reference proteome</keyword>
<protein>
    <recommendedName>
        <fullName evidence="1">Reverse transcriptase zinc-binding domain-containing protein</fullName>
    </recommendedName>
</protein>
<evidence type="ECO:0000313" key="2">
    <source>
        <dbReference type="EMBL" id="EEF46525.1"/>
    </source>
</evidence>
<reference evidence="3" key="1">
    <citation type="journal article" date="2010" name="Nat. Biotechnol.">
        <title>Draft genome sequence of the oilseed species Ricinus communis.</title>
        <authorList>
            <person name="Chan A.P."/>
            <person name="Crabtree J."/>
            <person name="Zhao Q."/>
            <person name="Lorenzi H."/>
            <person name="Orvis J."/>
            <person name="Puiu D."/>
            <person name="Melake-Berhan A."/>
            <person name="Jones K.M."/>
            <person name="Redman J."/>
            <person name="Chen G."/>
            <person name="Cahoon E.B."/>
            <person name="Gedil M."/>
            <person name="Stanke M."/>
            <person name="Haas B.J."/>
            <person name="Wortman J.R."/>
            <person name="Fraser-Liggett C.M."/>
            <person name="Ravel J."/>
            <person name="Rabinowicz P.D."/>
        </authorList>
    </citation>
    <scope>NUCLEOTIDE SEQUENCE [LARGE SCALE GENOMIC DNA]</scope>
    <source>
        <strain evidence="3">cv. Hale</strain>
    </source>
</reference>
<evidence type="ECO:0000313" key="3">
    <source>
        <dbReference type="Proteomes" id="UP000008311"/>
    </source>
</evidence>
<dbReference type="InterPro" id="IPR026960">
    <property type="entry name" value="RVT-Znf"/>
</dbReference>
<dbReference type="Proteomes" id="UP000008311">
    <property type="component" value="Unassembled WGS sequence"/>
</dbReference>
<dbReference type="Pfam" id="PF13966">
    <property type="entry name" value="zf-RVT"/>
    <property type="match status" value="1"/>
</dbReference>
<dbReference type="AlphaFoldDB" id="B9RQ37"/>
<gene>
    <name evidence="2" type="ORF">RCOM_0953370</name>
</gene>
<dbReference type="EMBL" id="EQ973800">
    <property type="protein sequence ID" value="EEF46525.1"/>
    <property type="molecule type" value="Genomic_DNA"/>
</dbReference>
<accession>B9RQ37</accession>
<feature type="domain" description="Reverse transcriptase zinc-binding" evidence="1">
    <location>
        <begin position="19"/>
        <end position="51"/>
    </location>
</feature>
<sequence length="231" mass="26413">MQRQGWKIGLSRDQVGRLRRIVNSPVCCVCNDEAESVEHMLFFCPRASQVWFSSTLNYRPDPIGFPSVSRWWEDIDKAFGAKEKRGIWNMRNRVVFQQWFLSPSAVALKVEKCYHEFNQCPSLFSQRLSPEKEVVEPQLWRPPPSSKLKFNVDAAFCSRTSTTGIAAAVWDGNGNLVNGFVLREMILLARDRGIYDAIFKSESFIVTQAISEFCSPSPWEIEAPILDILEA</sequence>
<evidence type="ECO:0000259" key="1">
    <source>
        <dbReference type="Pfam" id="PF13966"/>
    </source>
</evidence>
<name>B9RQ37_RICCO</name>
<dbReference type="InParanoid" id="B9RQ37"/>